<proteinExistence type="predicted"/>
<dbReference type="OrthoDB" id="9801123at2"/>
<dbReference type="InterPro" id="IPR018062">
    <property type="entry name" value="HTH_AraC-typ_CS"/>
</dbReference>
<dbReference type="GO" id="GO:0043565">
    <property type="term" value="F:sequence-specific DNA binding"/>
    <property type="evidence" value="ECO:0007669"/>
    <property type="project" value="InterPro"/>
</dbReference>
<dbReference type="RefSeq" id="WP_120748641.1">
    <property type="nucleotide sequence ID" value="NZ_RBAH01000012.1"/>
</dbReference>
<dbReference type="PANTHER" id="PTHR47504">
    <property type="entry name" value="RIGHT ORIGIN-BINDING PROTEIN"/>
    <property type="match status" value="1"/>
</dbReference>
<evidence type="ECO:0000256" key="2">
    <source>
        <dbReference type="ARBA" id="ARBA00023125"/>
    </source>
</evidence>
<keyword evidence="6" id="KW-1185">Reference proteome</keyword>
<dbReference type="SUPFAM" id="SSF46689">
    <property type="entry name" value="Homeodomain-like"/>
    <property type="match status" value="2"/>
</dbReference>
<name>A0A3B0CCL5_9BACL</name>
<feature type="domain" description="HTH araC/xylS-type" evidence="4">
    <location>
        <begin position="8"/>
        <end position="106"/>
    </location>
</feature>
<evidence type="ECO:0000256" key="1">
    <source>
        <dbReference type="ARBA" id="ARBA00023015"/>
    </source>
</evidence>
<evidence type="ECO:0000256" key="3">
    <source>
        <dbReference type="ARBA" id="ARBA00023163"/>
    </source>
</evidence>
<comment type="caution">
    <text evidence="5">The sequence shown here is derived from an EMBL/GenBank/DDBJ whole genome shotgun (WGS) entry which is preliminary data.</text>
</comment>
<keyword evidence="3" id="KW-0804">Transcription</keyword>
<dbReference type="Pfam" id="PF14526">
    <property type="entry name" value="Cass2"/>
    <property type="match status" value="1"/>
</dbReference>
<dbReference type="InterPro" id="IPR009057">
    <property type="entry name" value="Homeodomain-like_sf"/>
</dbReference>
<accession>A0A3B0CCL5</accession>
<dbReference type="SMART" id="SM00871">
    <property type="entry name" value="AraC_E_bind"/>
    <property type="match status" value="2"/>
</dbReference>
<dbReference type="PRINTS" id="PR00032">
    <property type="entry name" value="HTHARAC"/>
</dbReference>
<dbReference type="PROSITE" id="PS00041">
    <property type="entry name" value="HTH_ARAC_FAMILY_1"/>
    <property type="match status" value="1"/>
</dbReference>
<dbReference type="AlphaFoldDB" id="A0A3B0CCL5"/>
<evidence type="ECO:0000313" key="6">
    <source>
        <dbReference type="Proteomes" id="UP000282311"/>
    </source>
</evidence>
<dbReference type="InterPro" id="IPR020449">
    <property type="entry name" value="Tscrpt_reg_AraC-type_HTH"/>
</dbReference>
<dbReference type="InterPro" id="IPR050959">
    <property type="entry name" value="MarA-like"/>
</dbReference>
<dbReference type="SMART" id="SM00342">
    <property type="entry name" value="HTH_ARAC"/>
    <property type="match status" value="1"/>
</dbReference>
<evidence type="ECO:0000313" key="5">
    <source>
        <dbReference type="EMBL" id="RKN82258.1"/>
    </source>
</evidence>
<gene>
    <name evidence="5" type="ORF">D7M11_18130</name>
</gene>
<reference evidence="5 6" key="1">
    <citation type="journal article" date="2007" name="Int. J. Syst. Evol. Microbiol.">
        <title>Paenibacillus ginsengarvi sp. nov., isolated from soil from ginseng cultivation.</title>
        <authorList>
            <person name="Yoon M.H."/>
            <person name="Ten L.N."/>
            <person name="Im W.T."/>
        </authorList>
    </citation>
    <scope>NUCLEOTIDE SEQUENCE [LARGE SCALE GENOMIC DNA]</scope>
    <source>
        <strain evidence="5 6">KCTC 13059</strain>
    </source>
</reference>
<keyword evidence="1" id="KW-0805">Transcription regulation</keyword>
<dbReference type="GO" id="GO:0003700">
    <property type="term" value="F:DNA-binding transcription factor activity"/>
    <property type="evidence" value="ECO:0007669"/>
    <property type="project" value="InterPro"/>
</dbReference>
<dbReference type="PROSITE" id="PS01124">
    <property type="entry name" value="HTH_ARAC_FAMILY_2"/>
    <property type="match status" value="1"/>
</dbReference>
<keyword evidence="2" id="KW-0238">DNA-binding</keyword>
<sequence length="458" mass="51443">MNTNAPIQSAIDYIEMHLSEPLELAQIADKAYMSVPNLYRAFYALTGHPIKEYIRKRRLSQSAWLLRHSDKAVVDIAFECGFDSYQTFAKMFKKVVGMTPGAYRKSVVHYSFEAMSLPERVCYLEEGELSARYPDVKVIRLLPMQVAVYRHRSGEREGLEEEAVRTVFELLDRLGAAAERLRFYGTNTQLPSADRPYGYDILIPLAGPESDSAFQSEAFRITTFPGGLYAVGKCPETTGADIVAAWDRLLCQWLPRSAFELGAHPYIEQYFTYRGAVTRMNLHLPVQRQMEPETLDTIFVKPVTVVVCRAYGPSAQNDADDRLTTWLIQEGLTGNPELKLFMSYSYSVKPGDEFWYELSVSLPDNRAAACSTTDSGTSLGEWGGGLYACATSGAYGLMTGVLDKIHRWLYENEIYAADASRQWFAEYVPGEGTDLERSTSVKCYVPVIQTACRNKGGM</sequence>
<dbReference type="Gene3D" id="1.10.10.60">
    <property type="entry name" value="Homeodomain-like"/>
    <property type="match status" value="2"/>
</dbReference>
<dbReference type="Pfam" id="PF12833">
    <property type="entry name" value="HTH_18"/>
    <property type="match status" value="1"/>
</dbReference>
<dbReference type="PANTHER" id="PTHR47504:SF5">
    <property type="entry name" value="RIGHT ORIGIN-BINDING PROTEIN"/>
    <property type="match status" value="1"/>
</dbReference>
<organism evidence="5 6">
    <name type="scientific">Paenibacillus ginsengarvi</name>
    <dbReference type="NCBI Taxonomy" id="400777"/>
    <lineage>
        <taxon>Bacteria</taxon>
        <taxon>Bacillati</taxon>
        <taxon>Bacillota</taxon>
        <taxon>Bacilli</taxon>
        <taxon>Bacillales</taxon>
        <taxon>Paenibacillaceae</taxon>
        <taxon>Paenibacillus</taxon>
    </lineage>
</organism>
<protein>
    <submittedName>
        <fullName evidence="5">Helix-turn-helix domain-containing protein</fullName>
    </submittedName>
</protein>
<dbReference type="InterPro" id="IPR018060">
    <property type="entry name" value="HTH_AraC"/>
</dbReference>
<dbReference type="Gene3D" id="3.20.80.10">
    <property type="entry name" value="Regulatory factor, effector binding domain"/>
    <property type="match status" value="2"/>
</dbReference>
<dbReference type="InterPro" id="IPR029441">
    <property type="entry name" value="Cass2"/>
</dbReference>
<dbReference type="Proteomes" id="UP000282311">
    <property type="component" value="Unassembled WGS sequence"/>
</dbReference>
<dbReference type="InterPro" id="IPR010499">
    <property type="entry name" value="AraC_E-bd"/>
</dbReference>
<dbReference type="EMBL" id="RBAH01000012">
    <property type="protein sequence ID" value="RKN82258.1"/>
    <property type="molecule type" value="Genomic_DNA"/>
</dbReference>
<evidence type="ECO:0000259" key="4">
    <source>
        <dbReference type="PROSITE" id="PS01124"/>
    </source>
</evidence>
<dbReference type="SUPFAM" id="SSF55136">
    <property type="entry name" value="Probable bacterial effector-binding domain"/>
    <property type="match status" value="1"/>
</dbReference>
<dbReference type="InterPro" id="IPR011256">
    <property type="entry name" value="Reg_factor_effector_dom_sf"/>
</dbReference>